<protein>
    <submittedName>
        <fullName evidence="2">Uncharacterized protein</fullName>
    </submittedName>
</protein>
<proteinExistence type="predicted"/>
<feature type="compositionally biased region" description="Low complexity" evidence="1">
    <location>
        <begin position="45"/>
        <end position="56"/>
    </location>
</feature>
<reference evidence="2 3" key="1">
    <citation type="submission" date="2018-02" db="EMBL/GenBank/DDBJ databases">
        <title>Draft genome sequencing of Pseudomonas frederiksbergensis 11-D3.</title>
        <authorList>
            <person name="Zheng B.-X."/>
        </authorList>
    </citation>
    <scope>NUCLEOTIDE SEQUENCE [LARGE SCALE GENOMIC DNA]</scope>
    <source>
        <strain evidence="2 3">11-D3</strain>
    </source>
</reference>
<dbReference type="Proteomes" id="UP000239687">
    <property type="component" value="Unassembled WGS sequence"/>
</dbReference>
<gene>
    <name evidence="2" type="ORF">C5612_29520</name>
</gene>
<feature type="region of interest" description="Disordered" evidence="1">
    <location>
        <begin position="43"/>
        <end position="64"/>
    </location>
</feature>
<name>A0A2S8H5K4_9PSED</name>
<comment type="caution">
    <text evidence="2">The sequence shown here is derived from an EMBL/GenBank/DDBJ whole genome shotgun (WGS) entry which is preliminary data.</text>
</comment>
<evidence type="ECO:0000313" key="3">
    <source>
        <dbReference type="Proteomes" id="UP000239687"/>
    </source>
</evidence>
<organism evidence="2 3">
    <name type="scientific">Pseudomonas frederiksbergensis</name>
    <dbReference type="NCBI Taxonomy" id="104087"/>
    <lineage>
        <taxon>Bacteria</taxon>
        <taxon>Pseudomonadati</taxon>
        <taxon>Pseudomonadota</taxon>
        <taxon>Gammaproteobacteria</taxon>
        <taxon>Pseudomonadales</taxon>
        <taxon>Pseudomonadaceae</taxon>
        <taxon>Pseudomonas</taxon>
    </lineage>
</organism>
<evidence type="ECO:0000256" key="1">
    <source>
        <dbReference type="SAM" id="MobiDB-lite"/>
    </source>
</evidence>
<sequence>MASELVVARGLAPVRLRSSRKPANSVCLIHLVYRFGGRFAAQRGQAPSPRQAPSPQVLCSPRFM</sequence>
<evidence type="ECO:0000313" key="2">
    <source>
        <dbReference type="EMBL" id="PQO97113.1"/>
    </source>
</evidence>
<dbReference type="AlphaFoldDB" id="A0A2S8H5K4"/>
<dbReference type="EMBL" id="PUIN01000022">
    <property type="protein sequence ID" value="PQO97113.1"/>
    <property type="molecule type" value="Genomic_DNA"/>
</dbReference>
<accession>A0A2S8H5K4</accession>